<dbReference type="AlphaFoldDB" id="A0A453K431"/>
<evidence type="ECO:0000256" key="1">
    <source>
        <dbReference type="SAM" id="MobiDB-lite"/>
    </source>
</evidence>
<dbReference type="Gramene" id="AET5Gv20281300.16">
    <property type="protein sequence ID" value="AET5Gv20281300.16"/>
    <property type="gene ID" value="AET5Gv20281300"/>
</dbReference>
<evidence type="ECO:0000313" key="3">
    <source>
        <dbReference type="EnsemblPlants" id="AET5Gv20281300.16"/>
    </source>
</evidence>
<reference evidence="3" key="5">
    <citation type="journal article" date="2021" name="G3 (Bethesda)">
        <title>Aegilops tauschii genome assembly Aet v5.0 features greater sequence contiguity and improved annotation.</title>
        <authorList>
            <person name="Wang L."/>
            <person name="Zhu T."/>
            <person name="Rodriguez J.C."/>
            <person name="Deal K.R."/>
            <person name="Dubcovsky J."/>
            <person name="McGuire P.E."/>
            <person name="Lux T."/>
            <person name="Spannagl M."/>
            <person name="Mayer K.F.X."/>
            <person name="Baldrich P."/>
            <person name="Meyers B.C."/>
            <person name="Huo N."/>
            <person name="Gu Y.Q."/>
            <person name="Zhou H."/>
            <person name="Devos K.M."/>
            <person name="Bennetzen J.L."/>
            <person name="Unver T."/>
            <person name="Budak H."/>
            <person name="Gulick P.J."/>
            <person name="Galiba G."/>
            <person name="Kalapos B."/>
            <person name="Nelson D.R."/>
            <person name="Li P."/>
            <person name="You F.M."/>
            <person name="Luo M.C."/>
            <person name="Dvorak J."/>
        </authorList>
    </citation>
    <scope>NUCLEOTIDE SEQUENCE [LARGE SCALE GENOMIC DNA]</scope>
    <source>
        <strain evidence="3">cv. AL8/78</strain>
    </source>
</reference>
<proteinExistence type="predicted"/>
<reference evidence="4" key="2">
    <citation type="journal article" date="2017" name="Nat. Plants">
        <title>The Aegilops tauschii genome reveals multiple impacts of transposons.</title>
        <authorList>
            <person name="Zhao G."/>
            <person name="Zou C."/>
            <person name="Li K."/>
            <person name="Wang K."/>
            <person name="Li T."/>
            <person name="Gao L."/>
            <person name="Zhang X."/>
            <person name="Wang H."/>
            <person name="Yang Z."/>
            <person name="Liu X."/>
            <person name="Jiang W."/>
            <person name="Mao L."/>
            <person name="Kong X."/>
            <person name="Jiao Y."/>
            <person name="Jia J."/>
        </authorList>
    </citation>
    <scope>NUCLEOTIDE SEQUENCE [LARGE SCALE GENOMIC DNA]</scope>
    <source>
        <strain evidence="4">cv. AL8/78</strain>
    </source>
</reference>
<reference evidence="4" key="1">
    <citation type="journal article" date="2014" name="Science">
        <title>Ancient hybridizations among the ancestral genomes of bread wheat.</title>
        <authorList>
            <consortium name="International Wheat Genome Sequencing Consortium,"/>
            <person name="Marcussen T."/>
            <person name="Sandve S.R."/>
            <person name="Heier L."/>
            <person name="Spannagl M."/>
            <person name="Pfeifer M."/>
            <person name="Jakobsen K.S."/>
            <person name="Wulff B.B."/>
            <person name="Steuernagel B."/>
            <person name="Mayer K.F."/>
            <person name="Olsen O.A."/>
        </authorList>
    </citation>
    <scope>NUCLEOTIDE SEQUENCE [LARGE SCALE GENOMIC DNA]</scope>
    <source>
        <strain evidence="4">cv. AL8/78</strain>
    </source>
</reference>
<keyword evidence="4" id="KW-1185">Reference proteome</keyword>
<evidence type="ECO:0000256" key="2">
    <source>
        <dbReference type="SAM" id="SignalP"/>
    </source>
</evidence>
<feature type="compositionally biased region" description="Basic and acidic residues" evidence="1">
    <location>
        <begin position="86"/>
        <end position="98"/>
    </location>
</feature>
<dbReference type="EnsemblPlants" id="AET5Gv20281300.16">
    <property type="protein sequence ID" value="AET5Gv20281300.16"/>
    <property type="gene ID" value="AET5Gv20281300"/>
</dbReference>
<sequence>NSPSTLHLFLLPLLSFKHAQFCPRASSSSAPSRIAATKPSNILSLPRLPSPIPPVLAAFLTPLASCPAQFQKKRAAYVIPSSSTAGDKDPLIPDDRRQPSRARGVKVVMNRSSSLPASPPIACSGTLGSPRLPPRSFGATYAATSLLTVGPTRQDCCHNVMNRPSVPLHYSASEPVLICKK</sequence>
<feature type="signal peptide" evidence="2">
    <location>
        <begin position="1"/>
        <end position="19"/>
    </location>
</feature>
<evidence type="ECO:0000313" key="4">
    <source>
        <dbReference type="Proteomes" id="UP000015105"/>
    </source>
</evidence>
<feature type="region of interest" description="Disordered" evidence="1">
    <location>
        <begin position="81"/>
        <end position="103"/>
    </location>
</feature>
<dbReference type="Proteomes" id="UP000015105">
    <property type="component" value="Chromosome 5D"/>
</dbReference>
<name>A0A453K431_AEGTS</name>
<reference evidence="3" key="4">
    <citation type="submission" date="2019-03" db="UniProtKB">
        <authorList>
            <consortium name="EnsemblPlants"/>
        </authorList>
    </citation>
    <scope>IDENTIFICATION</scope>
</reference>
<accession>A0A453K431</accession>
<keyword evidence="2" id="KW-0732">Signal</keyword>
<protein>
    <submittedName>
        <fullName evidence="3">Uncharacterized protein</fullName>
    </submittedName>
</protein>
<feature type="chain" id="PRO_5019568753" evidence="2">
    <location>
        <begin position="20"/>
        <end position="181"/>
    </location>
</feature>
<organism evidence="3 4">
    <name type="scientific">Aegilops tauschii subsp. strangulata</name>
    <name type="common">Goatgrass</name>
    <dbReference type="NCBI Taxonomy" id="200361"/>
    <lineage>
        <taxon>Eukaryota</taxon>
        <taxon>Viridiplantae</taxon>
        <taxon>Streptophyta</taxon>
        <taxon>Embryophyta</taxon>
        <taxon>Tracheophyta</taxon>
        <taxon>Spermatophyta</taxon>
        <taxon>Magnoliopsida</taxon>
        <taxon>Liliopsida</taxon>
        <taxon>Poales</taxon>
        <taxon>Poaceae</taxon>
        <taxon>BOP clade</taxon>
        <taxon>Pooideae</taxon>
        <taxon>Triticodae</taxon>
        <taxon>Triticeae</taxon>
        <taxon>Triticinae</taxon>
        <taxon>Aegilops</taxon>
    </lineage>
</organism>
<reference evidence="3" key="3">
    <citation type="journal article" date="2017" name="Nature">
        <title>Genome sequence of the progenitor of the wheat D genome Aegilops tauschii.</title>
        <authorList>
            <person name="Luo M.C."/>
            <person name="Gu Y.Q."/>
            <person name="Puiu D."/>
            <person name="Wang H."/>
            <person name="Twardziok S.O."/>
            <person name="Deal K.R."/>
            <person name="Huo N."/>
            <person name="Zhu T."/>
            <person name="Wang L."/>
            <person name="Wang Y."/>
            <person name="McGuire P.E."/>
            <person name="Liu S."/>
            <person name="Long H."/>
            <person name="Ramasamy R.K."/>
            <person name="Rodriguez J.C."/>
            <person name="Van S.L."/>
            <person name="Yuan L."/>
            <person name="Wang Z."/>
            <person name="Xia Z."/>
            <person name="Xiao L."/>
            <person name="Anderson O.D."/>
            <person name="Ouyang S."/>
            <person name="Liang Y."/>
            <person name="Zimin A.V."/>
            <person name="Pertea G."/>
            <person name="Qi P."/>
            <person name="Bennetzen J.L."/>
            <person name="Dai X."/>
            <person name="Dawson M.W."/>
            <person name="Muller H.G."/>
            <person name="Kugler K."/>
            <person name="Rivarola-Duarte L."/>
            <person name="Spannagl M."/>
            <person name="Mayer K.F.X."/>
            <person name="Lu F.H."/>
            <person name="Bevan M.W."/>
            <person name="Leroy P."/>
            <person name="Li P."/>
            <person name="You F.M."/>
            <person name="Sun Q."/>
            <person name="Liu Z."/>
            <person name="Lyons E."/>
            <person name="Wicker T."/>
            <person name="Salzberg S.L."/>
            <person name="Devos K.M."/>
            <person name="Dvorak J."/>
        </authorList>
    </citation>
    <scope>NUCLEOTIDE SEQUENCE [LARGE SCALE GENOMIC DNA]</scope>
    <source>
        <strain evidence="3">cv. AL8/78</strain>
    </source>
</reference>